<feature type="binding site" evidence="1">
    <location>
        <begin position="312"/>
        <end position="319"/>
    </location>
    <ligand>
        <name>ATP</name>
        <dbReference type="ChEBI" id="CHEBI:30616"/>
    </ligand>
</feature>
<dbReference type="Gene3D" id="3.40.50.300">
    <property type="entry name" value="P-loop containing nucleotide triphosphate hydrolases"/>
    <property type="match status" value="1"/>
</dbReference>
<dbReference type="Pfam" id="PF01580">
    <property type="entry name" value="FtsK_SpoIIIE"/>
    <property type="match status" value="1"/>
</dbReference>
<evidence type="ECO:0000259" key="4">
    <source>
        <dbReference type="PROSITE" id="PS50901"/>
    </source>
</evidence>
<dbReference type="InterPro" id="IPR027417">
    <property type="entry name" value="P-loop_NTPase"/>
</dbReference>
<comment type="caution">
    <text evidence="5">The sequence shown here is derived from an EMBL/GenBank/DDBJ whole genome shotgun (WGS) entry which is preliminary data.</text>
</comment>
<evidence type="ECO:0000313" key="6">
    <source>
        <dbReference type="Proteomes" id="UP001617511"/>
    </source>
</evidence>
<gene>
    <name evidence="5" type="ORF">ACIP2Z_39040</name>
</gene>
<feature type="transmembrane region" description="Helical" evidence="3">
    <location>
        <begin position="129"/>
        <end position="148"/>
    </location>
</feature>
<keyword evidence="3" id="KW-1133">Transmembrane helix</keyword>
<reference evidence="5 6" key="1">
    <citation type="submission" date="2024-10" db="EMBL/GenBank/DDBJ databases">
        <title>The Natural Products Discovery Center: Release of the First 8490 Sequenced Strains for Exploring Actinobacteria Biosynthetic Diversity.</title>
        <authorList>
            <person name="Kalkreuter E."/>
            <person name="Kautsar S.A."/>
            <person name="Yang D."/>
            <person name="Bader C.D."/>
            <person name="Teijaro C.N."/>
            <person name="Fluegel L."/>
            <person name="Davis C.M."/>
            <person name="Simpson J.R."/>
            <person name="Lauterbach L."/>
            <person name="Steele A.D."/>
            <person name="Gui C."/>
            <person name="Meng S."/>
            <person name="Li G."/>
            <person name="Viehrig K."/>
            <person name="Ye F."/>
            <person name="Su P."/>
            <person name="Kiefer A.F."/>
            <person name="Nichols A."/>
            <person name="Cepeda A.J."/>
            <person name="Yan W."/>
            <person name="Fan B."/>
            <person name="Jiang Y."/>
            <person name="Adhikari A."/>
            <person name="Zheng C.-J."/>
            <person name="Schuster L."/>
            <person name="Cowan T.M."/>
            <person name="Smanski M.J."/>
            <person name="Chevrette M.G."/>
            <person name="De Carvalho L.P.S."/>
            <person name="Shen B."/>
        </authorList>
    </citation>
    <scope>NUCLEOTIDE SEQUENCE [LARGE SCALE GENOMIC DNA]</scope>
    <source>
        <strain evidence="5 6">NPDC089932</strain>
    </source>
</reference>
<keyword evidence="1" id="KW-0547">Nucleotide-binding</keyword>
<feature type="transmembrane region" description="Helical" evidence="3">
    <location>
        <begin position="74"/>
        <end position="96"/>
    </location>
</feature>
<keyword evidence="6" id="KW-1185">Reference proteome</keyword>
<feature type="compositionally biased region" description="Gly residues" evidence="2">
    <location>
        <begin position="562"/>
        <end position="573"/>
    </location>
</feature>
<feature type="transmembrane region" description="Helical" evidence="3">
    <location>
        <begin position="44"/>
        <end position="62"/>
    </location>
</feature>
<keyword evidence="3" id="KW-0472">Membrane</keyword>
<dbReference type="PROSITE" id="PS50901">
    <property type="entry name" value="FTSK"/>
    <property type="match status" value="1"/>
</dbReference>
<feature type="region of interest" description="Disordered" evidence="2">
    <location>
        <begin position="537"/>
        <end position="583"/>
    </location>
</feature>
<dbReference type="EMBL" id="JBIVGG010000022">
    <property type="protein sequence ID" value="MFJ4084927.1"/>
    <property type="molecule type" value="Genomic_DNA"/>
</dbReference>
<protein>
    <submittedName>
        <fullName evidence="5">FtsK/SpoIIIE domain-containing protein</fullName>
    </submittedName>
</protein>
<name>A0ABW8FSD0_9ACTN</name>
<accession>A0ABW8FSD0</accession>
<proteinExistence type="predicted"/>
<feature type="transmembrane region" description="Helical" evidence="3">
    <location>
        <begin position="103"/>
        <end position="123"/>
    </location>
</feature>
<organism evidence="5 6">
    <name type="scientific">Streptomyces iakyrus</name>
    <dbReference type="NCBI Taxonomy" id="68219"/>
    <lineage>
        <taxon>Bacteria</taxon>
        <taxon>Bacillati</taxon>
        <taxon>Actinomycetota</taxon>
        <taxon>Actinomycetes</taxon>
        <taxon>Kitasatosporales</taxon>
        <taxon>Streptomycetaceae</taxon>
        <taxon>Streptomyces</taxon>
    </lineage>
</organism>
<feature type="domain" description="FtsK" evidence="4">
    <location>
        <begin position="295"/>
        <end position="477"/>
    </location>
</feature>
<sequence length="676" mass="72791">MFTTKDTDHVTAAAEAAYEAFTATRTSRRARMLRAACSVLQRRASYFAPAAGAVAWGGWIYTEAWLTDPSWQEPVAYGATGILVGAVTGGAAVLGIRQPAAFPALYGGTVATGTLLWSSWQVIAPSLPGAAIGLVGAAAASFPFWGWLAKHRLDRDKLEAKAAKNAPPKAEVVLAPDDVAGALEATGTPGAALEQMLRHPDGSWTAILSLPVGVSPRDVASSALRVSRLEAALRLAPGWTLEVVDGGASHHLIVTARPPAPEVVVEFPTRHPLLDELEEWDPWQPLVAAIDIETGEEVYLHLLARAGILVAGLQRMGKSVLLSVVVAHLALTRARLILVDGKLVELSMWAPLCQHEDDFVGRDPLAFLAKLLEVQREIDRRYARLVKEGRTKAEPDDGWEPIAVIVDELATFIDIPDRKVRAQIISVLRDVLSRGPACLVPVLVASQKPQDDVIPSQIRDVCGQKVALATTTPEMTDTILGRGWAKKGANAHEFGENDKGRAVLLEDGSRPRKVQTFPFEPPERRLVIERARELWPDRPGARVPLPDIDDPDPRPEPPTPRGPGGGGGGGGGRPVLRAVPTYPDGSRIEENRLEMWQALEKAGPKGLTKGEAVRMGICNHHSTITPWLNQWLAQGWVEESGKRDRSVVFVLSAAQHTPVAEAPADSKENASCPASM</sequence>
<dbReference type="InterPro" id="IPR002543">
    <property type="entry name" value="FtsK_dom"/>
</dbReference>
<evidence type="ECO:0000256" key="3">
    <source>
        <dbReference type="SAM" id="Phobius"/>
    </source>
</evidence>
<evidence type="ECO:0000256" key="1">
    <source>
        <dbReference type="PROSITE-ProRule" id="PRU00289"/>
    </source>
</evidence>
<dbReference type="RefSeq" id="WP_402076281.1">
    <property type="nucleotide sequence ID" value="NZ_JBIVGG010000022.1"/>
</dbReference>
<evidence type="ECO:0000313" key="5">
    <source>
        <dbReference type="EMBL" id="MFJ4084927.1"/>
    </source>
</evidence>
<keyword evidence="1" id="KW-0067">ATP-binding</keyword>
<evidence type="ECO:0000256" key="2">
    <source>
        <dbReference type="SAM" id="MobiDB-lite"/>
    </source>
</evidence>
<keyword evidence="3" id="KW-0812">Transmembrane</keyword>
<dbReference type="SUPFAM" id="SSF52540">
    <property type="entry name" value="P-loop containing nucleoside triphosphate hydrolases"/>
    <property type="match status" value="1"/>
</dbReference>
<dbReference type="Proteomes" id="UP001617511">
    <property type="component" value="Unassembled WGS sequence"/>
</dbReference>